<proteinExistence type="predicted"/>
<protein>
    <submittedName>
        <fullName evidence="1">Uncharacterized protein</fullName>
    </submittedName>
</protein>
<reference evidence="1" key="1">
    <citation type="submission" date="2018-06" db="EMBL/GenBank/DDBJ databases">
        <authorList>
            <person name="Zhirakovskaya E."/>
        </authorList>
    </citation>
    <scope>NUCLEOTIDE SEQUENCE</scope>
</reference>
<sequence length="53" mass="6008">MAVERGHHVTVPEAASRVGGQVLLLTQNPRRRELIGIVDWRLSELERLSPNYS</sequence>
<dbReference type="AlphaFoldDB" id="A0A3B0TKD9"/>
<name>A0A3B0TKD9_9ZZZZ</name>
<dbReference type="EMBL" id="UOEM01000082">
    <property type="protein sequence ID" value="VAW14922.1"/>
    <property type="molecule type" value="Genomic_DNA"/>
</dbReference>
<gene>
    <name evidence="1" type="ORF">MNBD_ALPHA09-776</name>
</gene>
<dbReference type="Gene3D" id="3.40.50.720">
    <property type="entry name" value="NAD(P)-binding Rossmann-like Domain"/>
    <property type="match status" value="1"/>
</dbReference>
<accession>A0A3B0TKD9</accession>
<evidence type="ECO:0000313" key="1">
    <source>
        <dbReference type="EMBL" id="VAW14922.1"/>
    </source>
</evidence>
<dbReference type="SUPFAM" id="SSF51971">
    <property type="entry name" value="Nucleotide-binding domain"/>
    <property type="match status" value="1"/>
</dbReference>
<organism evidence="1">
    <name type="scientific">hydrothermal vent metagenome</name>
    <dbReference type="NCBI Taxonomy" id="652676"/>
    <lineage>
        <taxon>unclassified sequences</taxon>
        <taxon>metagenomes</taxon>
        <taxon>ecological metagenomes</taxon>
    </lineage>
</organism>